<protein>
    <submittedName>
        <fullName evidence="1">Uncharacterized protein</fullName>
    </submittedName>
</protein>
<evidence type="ECO:0000313" key="1">
    <source>
        <dbReference type="EMBL" id="ROR28534.1"/>
    </source>
</evidence>
<evidence type="ECO:0000313" key="2">
    <source>
        <dbReference type="Proteomes" id="UP000273083"/>
    </source>
</evidence>
<reference evidence="1 2" key="1">
    <citation type="submission" date="2018-11" db="EMBL/GenBank/DDBJ databases">
        <title>Genomic Encyclopedia of Type Strains, Phase IV (KMG-IV): sequencing the most valuable type-strain genomes for metagenomic binning, comparative biology and taxonomic classification.</title>
        <authorList>
            <person name="Goeker M."/>
        </authorList>
    </citation>
    <scope>NUCLEOTIDE SEQUENCE [LARGE SCALE GENOMIC DNA]</scope>
    <source>
        <strain evidence="1 2">DSM 26537</strain>
    </source>
</reference>
<accession>A0A3N1XPC7</accession>
<dbReference type="EMBL" id="RJVG01000004">
    <property type="protein sequence ID" value="ROR28534.1"/>
    <property type="molecule type" value="Genomic_DNA"/>
</dbReference>
<name>A0A3N1XPC7_9FIRM</name>
<gene>
    <name evidence="1" type="ORF">EDD66_104119</name>
</gene>
<dbReference type="Proteomes" id="UP000273083">
    <property type="component" value="Unassembled WGS sequence"/>
</dbReference>
<sequence length="68" mass="7401">MIPQNSNQANLKPAITIDPKEKMKGLKVTNNISEISEQIIEDIPLGAINPNNNAAFEERSNPLSSKGN</sequence>
<proteinExistence type="predicted"/>
<dbReference type="AlphaFoldDB" id="A0A3N1XPC7"/>
<comment type="caution">
    <text evidence="1">The sequence shown here is derived from an EMBL/GenBank/DDBJ whole genome shotgun (WGS) entry which is preliminary data.</text>
</comment>
<organism evidence="1 2">
    <name type="scientific">Mobilisporobacter senegalensis</name>
    <dbReference type="NCBI Taxonomy" id="1329262"/>
    <lineage>
        <taxon>Bacteria</taxon>
        <taxon>Bacillati</taxon>
        <taxon>Bacillota</taxon>
        <taxon>Clostridia</taxon>
        <taxon>Lachnospirales</taxon>
        <taxon>Lachnospiraceae</taxon>
        <taxon>Mobilisporobacter</taxon>
    </lineage>
</organism>
<dbReference type="RefSeq" id="WP_123609036.1">
    <property type="nucleotide sequence ID" value="NZ_RJVG01000004.1"/>
</dbReference>
<keyword evidence="2" id="KW-1185">Reference proteome</keyword>